<keyword evidence="2" id="KW-1185">Reference proteome</keyword>
<dbReference type="PANTHER" id="PTHR35896">
    <property type="entry name" value="IG-LIKE DOMAIN-CONTAINING PROTEIN"/>
    <property type="match status" value="1"/>
</dbReference>
<dbReference type="Proteomes" id="UP000756132">
    <property type="component" value="Chromosome 10"/>
</dbReference>
<dbReference type="EMBL" id="CP090172">
    <property type="protein sequence ID" value="UJO22872.1"/>
    <property type="molecule type" value="Genomic_DNA"/>
</dbReference>
<reference evidence="1" key="2">
    <citation type="journal article" date="2022" name="Microb. Genom.">
        <title>A chromosome-scale genome assembly of the tomato pathogen Cladosporium fulvum reveals a compartmentalized genome architecture and the presence of a dispensable chromosome.</title>
        <authorList>
            <person name="Zaccaron A.Z."/>
            <person name="Chen L.H."/>
            <person name="Samaras A."/>
            <person name="Stergiopoulos I."/>
        </authorList>
    </citation>
    <scope>NUCLEOTIDE SEQUENCE</scope>
    <source>
        <strain evidence="1">Race5_Kim</strain>
    </source>
</reference>
<evidence type="ECO:0000313" key="1">
    <source>
        <dbReference type="EMBL" id="UJO22872.1"/>
    </source>
</evidence>
<reference evidence="1" key="1">
    <citation type="submission" date="2021-12" db="EMBL/GenBank/DDBJ databases">
        <authorList>
            <person name="Zaccaron A."/>
            <person name="Stergiopoulos I."/>
        </authorList>
    </citation>
    <scope>NUCLEOTIDE SEQUENCE</scope>
    <source>
        <strain evidence="1">Race5_Kim</strain>
    </source>
</reference>
<dbReference type="OrthoDB" id="4506529at2759"/>
<accession>A0A9Q8UUJ7</accession>
<protein>
    <submittedName>
        <fullName evidence="1">Uncharacterized protein</fullName>
    </submittedName>
</protein>
<dbReference type="PANTHER" id="PTHR35896:SF3">
    <property type="entry name" value="MAJOR FACILITATOR SUPERFAMILY TRANSPORTER"/>
    <property type="match status" value="1"/>
</dbReference>
<organism evidence="1 2">
    <name type="scientific">Passalora fulva</name>
    <name type="common">Tomato leaf mold</name>
    <name type="synonym">Cladosporium fulvum</name>
    <dbReference type="NCBI Taxonomy" id="5499"/>
    <lineage>
        <taxon>Eukaryota</taxon>
        <taxon>Fungi</taxon>
        <taxon>Dikarya</taxon>
        <taxon>Ascomycota</taxon>
        <taxon>Pezizomycotina</taxon>
        <taxon>Dothideomycetes</taxon>
        <taxon>Dothideomycetidae</taxon>
        <taxon>Mycosphaerellales</taxon>
        <taxon>Mycosphaerellaceae</taxon>
        <taxon>Fulvia</taxon>
    </lineage>
</organism>
<proteinExistence type="predicted"/>
<dbReference type="InterPro" id="IPR053008">
    <property type="entry name" value="Phomopsin_biosynth_assoc"/>
</dbReference>
<gene>
    <name evidence="1" type="ORF">CLAFUR5_12190</name>
</gene>
<dbReference type="KEGG" id="ffu:CLAFUR5_12190"/>
<dbReference type="RefSeq" id="XP_047767238.1">
    <property type="nucleotide sequence ID" value="XM_047911338.1"/>
</dbReference>
<name>A0A9Q8UUJ7_PASFU</name>
<evidence type="ECO:0000313" key="2">
    <source>
        <dbReference type="Proteomes" id="UP000756132"/>
    </source>
</evidence>
<dbReference type="GeneID" id="71992068"/>
<dbReference type="AlphaFoldDB" id="A0A9Q8UUJ7"/>
<sequence length="207" mass="24150">MSLDLLSIEYWQRRAKRDFQQQPEQLNVTCGMIKTAILRLLPLAALVASTALTVHLKSTHTVTDQCSEDSLEVGIKHFKFDQLLYAWVPEDCFYENLHDQYVAEAANTTWFRYNTFSTTVEPTVVEHGQIQEIYASQEWQSAQCVYLWEMFGTSVETTRKVVEWAVDVSHSTDCAKRFLDYFDTGLEPDSSHWFLQKVQYLRCRRLS</sequence>